<reference evidence="2" key="1">
    <citation type="submission" date="2023-10" db="EMBL/GenBank/DDBJ databases">
        <authorList>
            <person name="Noh H."/>
        </authorList>
    </citation>
    <scope>NUCLEOTIDE SEQUENCE</scope>
    <source>
        <strain evidence="2">DUCC4014</strain>
    </source>
</reference>
<dbReference type="GO" id="GO:0004029">
    <property type="term" value="F:aldehyde dehydrogenase (NAD+) activity"/>
    <property type="evidence" value="ECO:0007669"/>
    <property type="project" value="TreeGrafter"/>
</dbReference>
<dbReference type="SUPFAM" id="SSF51735">
    <property type="entry name" value="NAD(P)-binding Rossmann-fold domains"/>
    <property type="match status" value="1"/>
</dbReference>
<name>A0AAF0Y680_9TREE</name>
<dbReference type="InterPro" id="IPR036291">
    <property type="entry name" value="NAD(P)-bd_dom_sf"/>
</dbReference>
<dbReference type="InterPro" id="IPR051783">
    <property type="entry name" value="NAD(P)-dependent_oxidoreduct"/>
</dbReference>
<evidence type="ECO:0000313" key="2">
    <source>
        <dbReference type="EMBL" id="WOO80845.1"/>
    </source>
</evidence>
<sequence length="371" mass="40808">MDATAPRRQEPQRGHWRREKCTSLPLPTGQAKREIQRPRPVHSTQLTLLLYHISSEHNNNNNNNNSTMKVLVLGATGFIGLPVALTLSRAGHVVYGTTRDAKAARKLLAQNEIHPLLVTLATERGDSVWGKIASEVDVVIDTIRSFDAEGPLKSFRLVEALATRGGPAQKITYIYTGSVAEDAPWRWDVEKEILASDKVNGIVIRPGVLYGRSGATLEPFLLAPAYDAGKAGTEFETIGYPETRLSLIHQDDLAELFLRVAERGPLLKGQAFTAANAQSERWVDILDAVQRVSGAKGYRLRAPSPDMPVEQTWATAANLRPSLALSLTGWVPRKPGLVDGIESYWVAFVAHYEGRKTIAAWELPGVTRPRT</sequence>
<dbReference type="GO" id="GO:0005737">
    <property type="term" value="C:cytoplasm"/>
    <property type="evidence" value="ECO:0007669"/>
    <property type="project" value="TreeGrafter"/>
</dbReference>
<keyword evidence="3" id="KW-1185">Reference proteome</keyword>
<feature type="region of interest" description="Disordered" evidence="1">
    <location>
        <begin position="1"/>
        <end position="39"/>
    </location>
</feature>
<dbReference type="PANTHER" id="PTHR48079:SF3">
    <property type="entry name" value="NAD-DEPENDENT EPIMERASE_DEHYDRATASE DOMAIN-CONTAINING PROTEIN"/>
    <property type="match status" value="1"/>
</dbReference>
<dbReference type="EMBL" id="CP086716">
    <property type="protein sequence ID" value="WOO80845.1"/>
    <property type="molecule type" value="Genomic_DNA"/>
</dbReference>
<dbReference type="RefSeq" id="XP_062626877.1">
    <property type="nucleotide sequence ID" value="XM_062770893.1"/>
</dbReference>
<proteinExistence type="predicted"/>
<dbReference type="AlphaFoldDB" id="A0AAF0Y680"/>
<evidence type="ECO:0000313" key="3">
    <source>
        <dbReference type="Proteomes" id="UP000827549"/>
    </source>
</evidence>
<dbReference type="GeneID" id="87807611"/>
<evidence type="ECO:0000256" key="1">
    <source>
        <dbReference type="SAM" id="MobiDB-lite"/>
    </source>
</evidence>
<gene>
    <name evidence="2" type="primary">YLL056C_1</name>
    <name evidence="2" type="ORF">LOC62_03G004373</name>
</gene>
<dbReference type="Proteomes" id="UP000827549">
    <property type="component" value="Chromosome 3"/>
</dbReference>
<protein>
    <submittedName>
        <fullName evidence="2">Purtative protein</fullName>
    </submittedName>
</protein>
<dbReference type="Gene3D" id="3.40.50.720">
    <property type="entry name" value="NAD(P)-binding Rossmann-like Domain"/>
    <property type="match status" value="1"/>
</dbReference>
<dbReference type="PANTHER" id="PTHR48079">
    <property type="entry name" value="PROTEIN YEEZ"/>
    <property type="match status" value="1"/>
</dbReference>
<feature type="compositionally biased region" description="Basic and acidic residues" evidence="1">
    <location>
        <begin position="1"/>
        <end position="13"/>
    </location>
</feature>
<accession>A0AAF0Y680</accession>
<organism evidence="2 3">
    <name type="scientific">Vanrija pseudolonga</name>
    <dbReference type="NCBI Taxonomy" id="143232"/>
    <lineage>
        <taxon>Eukaryota</taxon>
        <taxon>Fungi</taxon>
        <taxon>Dikarya</taxon>
        <taxon>Basidiomycota</taxon>
        <taxon>Agaricomycotina</taxon>
        <taxon>Tremellomycetes</taxon>
        <taxon>Trichosporonales</taxon>
        <taxon>Trichosporonaceae</taxon>
        <taxon>Vanrija</taxon>
    </lineage>
</organism>